<dbReference type="EC" id="2.1.1.37" evidence="7"/>
<dbReference type="EMBL" id="NMTV01000034">
    <property type="protein sequence ID" value="PDX73024.1"/>
    <property type="molecule type" value="Genomic_DNA"/>
</dbReference>
<evidence type="ECO:0000256" key="7">
    <source>
        <dbReference type="RuleBase" id="RU000417"/>
    </source>
</evidence>
<dbReference type="GO" id="GO:0003886">
    <property type="term" value="F:DNA (cytosine-5-)-methyltransferase activity"/>
    <property type="evidence" value="ECO:0007669"/>
    <property type="project" value="UniProtKB-EC"/>
</dbReference>
<comment type="caution">
    <text evidence="8">The sequence shown here is derived from an EMBL/GenBank/DDBJ whole genome shotgun (WGS) entry which is preliminary data.</text>
</comment>
<dbReference type="PANTHER" id="PTHR46098">
    <property type="entry name" value="TRNA (CYTOSINE(38)-C(5))-METHYLTRANSFERASE"/>
    <property type="match status" value="1"/>
</dbReference>
<comment type="catalytic activity">
    <reaction evidence="7">
        <text>a 2'-deoxycytidine in DNA + S-adenosyl-L-methionine = a 5-methyl-2'-deoxycytidine in DNA + S-adenosyl-L-homocysteine + H(+)</text>
        <dbReference type="Rhea" id="RHEA:13681"/>
        <dbReference type="Rhea" id="RHEA-COMP:11369"/>
        <dbReference type="Rhea" id="RHEA-COMP:11370"/>
        <dbReference type="ChEBI" id="CHEBI:15378"/>
        <dbReference type="ChEBI" id="CHEBI:57856"/>
        <dbReference type="ChEBI" id="CHEBI:59789"/>
        <dbReference type="ChEBI" id="CHEBI:85452"/>
        <dbReference type="ChEBI" id="CHEBI:85454"/>
        <dbReference type="EC" id="2.1.1.37"/>
    </reaction>
</comment>
<dbReference type="RefSeq" id="WP_097782801.1">
    <property type="nucleotide sequence ID" value="NZ_NMTV01000034.1"/>
</dbReference>
<evidence type="ECO:0000256" key="3">
    <source>
        <dbReference type="ARBA" id="ARBA00022691"/>
    </source>
</evidence>
<keyword evidence="3 5" id="KW-0949">S-adenosyl-L-methionine</keyword>
<evidence type="ECO:0000256" key="4">
    <source>
        <dbReference type="ARBA" id="ARBA00022747"/>
    </source>
</evidence>
<dbReference type="GO" id="GO:0032259">
    <property type="term" value="P:methylation"/>
    <property type="evidence" value="ECO:0007669"/>
    <property type="project" value="UniProtKB-KW"/>
</dbReference>
<reference evidence="8 9" key="1">
    <citation type="journal article" date="2017" name="Front. Microbiol.">
        <title>New Insights into the Diversity of the Genus Faecalibacterium.</title>
        <authorList>
            <person name="Benevides L."/>
            <person name="Burman S."/>
            <person name="Martin R."/>
            <person name="Robert V."/>
            <person name="Thomas M."/>
            <person name="Miquel S."/>
            <person name="Chain F."/>
            <person name="Sokol H."/>
            <person name="Bermudez-Humaran L.G."/>
            <person name="Morrison M."/>
            <person name="Langella P."/>
            <person name="Azevedo V.A."/>
            <person name="Chatel J.M."/>
            <person name="Soares S."/>
        </authorList>
    </citation>
    <scope>NUCLEOTIDE SEQUENCE [LARGE SCALE GENOMIC DNA]</scope>
    <source>
        <strain evidence="8 9">CNCM I 4546</strain>
    </source>
</reference>
<evidence type="ECO:0000313" key="9">
    <source>
        <dbReference type="Proteomes" id="UP000219901"/>
    </source>
</evidence>
<dbReference type="Gene3D" id="3.90.120.10">
    <property type="entry name" value="DNA Methylase, subunit A, domain 2"/>
    <property type="match status" value="1"/>
</dbReference>
<evidence type="ECO:0000256" key="1">
    <source>
        <dbReference type="ARBA" id="ARBA00022603"/>
    </source>
</evidence>
<organism evidence="8 9">
    <name type="scientific">Faecalibacterium prausnitzii</name>
    <dbReference type="NCBI Taxonomy" id="853"/>
    <lineage>
        <taxon>Bacteria</taxon>
        <taxon>Bacillati</taxon>
        <taxon>Bacillota</taxon>
        <taxon>Clostridia</taxon>
        <taxon>Eubacteriales</taxon>
        <taxon>Oscillospiraceae</taxon>
        <taxon>Faecalibacterium</taxon>
    </lineage>
</organism>
<evidence type="ECO:0000256" key="2">
    <source>
        <dbReference type="ARBA" id="ARBA00022679"/>
    </source>
</evidence>
<dbReference type="PANTHER" id="PTHR46098:SF1">
    <property type="entry name" value="TRNA (CYTOSINE(38)-C(5))-METHYLTRANSFERASE"/>
    <property type="match status" value="1"/>
</dbReference>
<keyword evidence="4" id="KW-0680">Restriction system</keyword>
<dbReference type="NCBIfam" id="TIGR00675">
    <property type="entry name" value="dcm"/>
    <property type="match status" value="1"/>
</dbReference>
<sequence length="412" mass="46791">MKVSANSDIRVVELFAGVGGFRVGLERCSERFKTIWANQWEPGQAGQWAYKCYSKNFGEDSHCVNADIATVIDQVPPHDLLVGGFPCQDYSVASTGAKGIEGKKGVLWWSIYQIIQKNHPNYVLLENVDRLLKSPASQRGRDFGIILKCLQEEGYGVEWRVINAADYGWVQRRRRTFIFAFKNTTPQYKHLTSYFADGENKDRTWLTNKGFFAKAFPVYSELADPKKITKVDFTEYTDTVDVTKRFKAAFYNSGVLYNGSILSLEAVPQSKEPMTLREIVVDGDVDKSYFIEDEDLEKWKYMKGSKTIERTSKTGFSYTFSEGPIAFPDPLDRPGRTMLTSEGTKNRSSHAITDPKTGKLRILLPEECERMNGFPTGWTDTGMPKRQRYFIMGNALVVPLITQMGKQLLDIL</sequence>
<keyword evidence="2 5" id="KW-0808">Transferase</keyword>
<dbReference type="InterPro" id="IPR018117">
    <property type="entry name" value="C5_DNA_meth_AS"/>
</dbReference>
<evidence type="ECO:0000256" key="6">
    <source>
        <dbReference type="RuleBase" id="RU000416"/>
    </source>
</evidence>
<dbReference type="GO" id="GO:0009307">
    <property type="term" value="P:DNA restriction-modification system"/>
    <property type="evidence" value="ECO:0007669"/>
    <property type="project" value="UniProtKB-KW"/>
</dbReference>
<dbReference type="InterPro" id="IPR029063">
    <property type="entry name" value="SAM-dependent_MTases_sf"/>
</dbReference>
<dbReference type="InterPro" id="IPR031303">
    <property type="entry name" value="C5_meth_CS"/>
</dbReference>
<dbReference type="Pfam" id="PF00145">
    <property type="entry name" value="DNA_methylase"/>
    <property type="match status" value="1"/>
</dbReference>
<dbReference type="PRINTS" id="PR00105">
    <property type="entry name" value="C5METTRFRASE"/>
</dbReference>
<dbReference type="Proteomes" id="UP000219901">
    <property type="component" value="Unassembled WGS sequence"/>
</dbReference>
<dbReference type="Gene3D" id="3.40.50.150">
    <property type="entry name" value="Vaccinia Virus protein VP39"/>
    <property type="match status" value="1"/>
</dbReference>
<dbReference type="PROSITE" id="PS00094">
    <property type="entry name" value="C5_MTASE_1"/>
    <property type="match status" value="1"/>
</dbReference>
<evidence type="ECO:0000313" key="8">
    <source>
        <dbReference type="EMBL" id="PDX73024.1"/>
    </source>
</evidence>
<dbReference type="PROSITE" id="PS51679">
    <property type="entry name" value="SAM_MT_C5"/>
    <property type="match status" value="1"/>
</dbReference>
<dbReference type="AlphaFoldDB" id="A0A2A7A1L5"/>
<proteinExistence type="inferred from homology"/>
<comment type="similarity">
    <text evidence="5 6">Belongs to the class I-like SAM-binding methyltransferase superfamily. C5-methyltransferase family.</text>
</comment>
<name>A0A2A7A1L5_9FIRM</name>
<gene>
    <name evidence="8" type="ORF">CGS55_04500</name>
</gene>
<protein>
    <recommendedName>
        <fullName evidence="7">Cytosine-specific methyltransferase</fullName>
        <ecNumber evidence="7">2.1.1.37</ecNumber>
    </recommendedName>
</protein>
<dbReference type="PROSITE" id="PS00095">
    <property type="entry name" value="C5_MTASE_2"/>
    <property type="match status" value="1"/>
</dbReference>
<dbReference type="SUPFAM" id="SSF53335">
    <property type="entry name" value="S-adenosyl-L-methionine-dependent methyltransferases"/>
    <property type="match status" value="1"/>
</dbReference>
<feature type="active site" evidence="5">
    <location>
        <position position="87"/>
    </location>
</feature>
<keyword evidence="1 5" id="KW-0489">Methyltransferase</keyword>
<dbReference type="InterPro" id="IPR001525">
    <property type="entry name" value="C5_MeTfrase"/>
</dbReference>
<accession>A0A2A7A1L5</accession>
<dbReference type="InterPro" id="IPR050750">
    <property type="entry name" value="C5-MTase"/>
</dbReference>
<evidence type="ECO:0000256" key="5">
    <source>
        <dbReference type="PROSITE-ProRule" id="PRU01016"/>
    </source>
</evidence>